<dbReference type="RefSeq" id="WP_004027693.1">
    <property type="nucleotide sequence ID" value="NZ_AGBZ02000001.1"/>
</dbReference>
<dbReference type="AlphaFoldDB" id="A0AAI9X1H8"/>
<evidence type="ECO:0000313" key="1">
    <source>
        <dbReference type="EMBL" id="KAI93113.1"/>
    </source>
</evidence>
<dbReference type="Proteomes" id="UP000004057">
    <property type="component" value="Unassembled WGS sequence"/>
</dbReference>
<accession>A0AAI9X1H8</accession>
<comment type="caution">
    <text evidence="1">The sequence shown here is derived from an EMBL/GenBank/DDBJ whole genome shotgun (WGS) entry which is preliminary data.</text>
</comment>
<organism evidence="1 2">
    <name type="scientific">Spiroplasma melliferum KC3</name>
    <dbReference type="NCBI Taxonomy" id="570509"/>
    <lineage>
        <taxon>Bacteria</taxon>
        <taxon>Bacillati</taxon>
        <taxon>Mycoplasmatota</taxon>
        <taxon>Mollicutes</taxon>
        <taxon>Entomoplasmatales</taxon>
        <taxon>Spiroplasmataceae</taxon>
        <taxon>Spiroplasma</taxon>
    </lineage>
</organism>
<proteinExistence type="predicted"/>
<sequence>MNKLKFEKTLFLFFFKKEFTIIYSLFKNRYGYELNRKTWPKILPKKIESVIHSLVYYKWYENIKNIDLIGMATDVLTRLSQTQFLLKRGNKNETGE</sequence>
<reference evidence="1 2" key="1">
    <citation type="journal article" date="2012" name="J. Proteome Res.">
        <title>Application of Spiroplasma melliferum proteogenomic profiling for the discovery of virulence factors and pathogenicity mechanisms in host-associated spiroplasmas.</title>
        <authorList>
            <person name="Alexeev D."/>
            <person name="Kostrjukova E."/>
            <person name="Aliper A."/>
            <person name="Popenko A."/>
            <person name="Bazaleev N."/>
            <person name="Tyakht A."/>
            <person name="Selezneva O."/>
            <person name="Akopian T."/>
            <person name="Prichodko E."/>
            <person name="Kondratov I."/>
            <person name="Chukin M."/>
            <person name="Demina I."/>
            <person name="Galyamina M."/>
            <person name="Kamashev D."/>
            <person name="Vanyushkina A."/>
            <person name="Ladygina V."/>
            <person name="Levitskii S."/>
            <person name="Lazarev V."/>
            <person name="Govorun V."/>
        </authorList>
    </citation>
    <scope>NUCLEOTIDE SEQUENCE [LARGE SCALE GENOMIC DNA]</scope>
    <source>
        <strain evidence="1 2">KC3</strain>
    </source>
</reference>
<evidence type="ECO:0000313" key="2">
    <source>
        <dbReference type="Proteomes" id="UP000004057"/>
    </source>
</evidence>
<gene>
    <name evidence="1" type="ORF">SPM_000735</name>
</gene>
<dbReference type="EMBL" id="AGBZ02000001">
    <property type="protein sequence ID" value="KAI93113.1"/>
    <property type="molecule type" value="Genomic_DNA"/>
</dbReference>
<protein>
    <submittedName>
        <fullName evidence="1">Uncharacterized protein</fullName>
    </submittedName>
</protein>
<name>A0AAI9X1H8_SPIME</name>